<reference evidence="1 2" key="1">
    <citation type="journal article" date="2014" name="Genome Announc.">
        <title>Whole-Genome Sequence of Serratia symbiotica Strain CWBI-2.3T, a Free-Living Symbiont of the Black Bean Aphid Aphis fabae.</title>
        <authorList>
            <person name="Foray V."/>
            <person name="Grigorescu A.S."/>
            <person name="Sabri A."/>
            <person name="Haubruge E."/>
            <person name="Lognay G."/>
            <person name="Francis F."/>
            <person name="Fauconnier M.L."/>
            <person name="Hance T."/>
            <person name="Thonart P."/>
        </authorList>
    </citation>
    <scope>NUCLEOTIDE SEQUENCE [LARGE SCALE GENOMIC DNA]</scope>
    <source>
        <strain evidence="1">CWBI-2.3</strain>
    </source>
</reference>
<evidence type="ECO:0000313" key="1">
    <source>
        <dbReference type="EMBL" id="QLH62539.1"/>
    </source>
</evidence>
<proteinExistence type="predicted"/>
<protein>
    <submittedName>
        <fullName evidence="1">Uncharacterized protein</fullName>
    </submittedName>
</protein>
<dbReference type="Proteomes" id="UP000042738">
    <property type="component" value="Chromosome"/>
</dbReference>
<sequence>MSIKAQDHFFDVNQVSQCIKVQKPYFAFQQIWQDGNSLVGSFAAEQSLDYETGIITAGELGRHLAILGSCAAVVICNGSEGYYLALKADFINKPHKQTSVNDILYAGAQVLSIDKRSLKISAQAWNTEPVAELLCEYAILSPALFQRRFRHYASDDLSVPDDSPYQYPIPLHSLTFHKEKLDAFAGPLSPQQCAGHFYGYPCWPVAIISQTAVQVVGELLKKKYGFEMRFFIRDSQLSAEKLIGANSILRFNVEIIPLAEKCSLISLIHIYHNEEEVVHLIIRMELILPG</sequence>
<evidence type="ECO:0000313" key="2">
    <source>
        <dbReference type="Proteomes" id="UP000042738"/>
    </source>
</evidence>
<accession>A0A7D5TA82</accession>
<dbReference type="RefSeq" id="WP_040266051.1">
    <property type="nucleotide sequence ID" value="NZ_CAXKXZ010000001.1"/>
</dbReference>
<name>A0A7D5TA82_9GAMM</name>
<gene>
    <name evidence="1" type="ORF">SYMBAF_05745</name>
</gene>
<dbReference type="GeneID" id="93736019"/>
<organism evidence="1 2">
    <name type="scientific">Serratia symbiotica</name>
    <dbReference type="NCBI Taxonomy" id="138074"/>
    <lineage>
        <taxon>Bacteria</taxon>
        <taxon>Pseudomonadati</taxon>
        <taxon>Pseudomonadota</taxon>
        <taxon>Gammaproteobacteria</taxon>
        <taxon>Enterobacterales</taxon>
        <taxon>Yersiniaceae</taxon>
        <taxon>Serratia</taxon>
    </lineage>
</organism>
<dbReference type="AlphaFoldDB" id="A0A7D5TA82"/>
<dbReference type="EMBL" id="CP050855">
    <property type="protein sequence ID" value="QLH62539.1"/>
    <property type="molecule type" value="Genomic_DNA"/>
</dbReference>